<proteinExistence type="predicted"/>
<organism evidence="1 2">
    <name type="scientific">Protomyces lactucae-debilis</name>
    <dbReference type="NCBI Taxonomy" id="2754530"/>
    <lineage>
        <taxon>Eukaryota</taxon>
        <taxon>Fungi</taxon>
        <taxon>Dikarya</taxon>
        <taxon>Ascomycota</taxon>
        <taxon>Taphrinomycotina</taxon>
        <taxon>Taphrinomycetes</taxon>
        <taxon>Taphrinales</taxon>
        <taxon>Protomycetaceae</taxon>
        <taxon>Protomyces</taxon>
    </lineage>
</organism>
<sequence>MSFLSFGLFRILPTTLMISASNLWTWLRSFRSSLLSLDSQACQSFTRPCHILHLHQAEVSPCVQHCKPWFTERDVWCVIQHEMTAQAIRLAQTFYHCTKLSADQQQQELISQDLS</sequence>
<dbReference type="Proteomes" id="UP000193685">
    <property type="component" value="Unassembled WGS sequence"/>
</dbReference>
<dbReference type="EMBL" id="MCFI01000005">
    <property type="protein sequence ID" value="ORY85039.1"/>
    <property type="molecule type" value="Genomic_DNA"/>
</dbReference>
<dbReference type="GeneID" id="63785553"/>
<gene>
    <name evidence="1" type="ORF">BCR37DRAFT_378021</name>
</gene>
<accession>A0A1Y2FM87</accession>
<dbReference type="RefSeq" id="XP_040726822.1">
    <property type="nucleotide sequence ID" value="XM_040868954.1"/>
</dbReference>
<protein>
    <submittedName>
        <fullName evidence="1">Uncharacterized protein</fullName>
    </submittedName>
</protein>
<evidence type="ECO:0000313" key="2">
    <source>
        <dbReference type="Proteomes" id="UP000193685"/>
    </source>
</evidence>
<evidence type="ECO:0000313" key="1">
    <source>
        <dbReference type="EMBL" id="ORY85039.1"/>
    </source>
</evidence>
<reference evidence="1 2" key="1">
    <citation type="submission" date="2016-07" db="EMBL/GenBank/DDBJ databases">
        <title>Pervasive Adenine N6-methylation of Active Genes in Fungi.</title>
        <authorList>
            <consortium name="DOE Joint Genome Institute"/>
            <person name="Mondo S.J."/>
            <person name="Dannebaum R.O."/>
            <person name="Kuo R.C."/>
            <person name="Labutti K."/>
            <person name="Haridas S."/>
            <person name="Kuo A."/>
            <person name="Salamov A."/>
            <person name="Ahrendt S.R."/>
            <person name="Lipzen A."/>
            <person name="Sullivan W."/>
            <person name="Andreopoulos W.B."/>
            <person name="Clum A."/>
            <person name="Lindquist E."/>
            <person name="Daum C."/>
            <person name="Ramamoorthy G.K."/>
            <person name="Gryganskyi A."/>
            <person name="Culley D."/>
            <person name="Magnuson J.K."/>
            <person name="James T.Y."/>
            <person name="O'Malley M.A."/>
            <person name="Stajich J.E."/>
            <person name="Spatafora J.W."/>
            <person name="Visel A."/>
            <person name="Grigoriev I.V."/>
        </authorList>
    </citation>
    <scope>NUCLEOTIDE SEQUENCE [LARGE SCALE GENOMIC DNA]</scope>
    <source>
        <strain evidence="1 2">12-1054</strain>
    </source>
</reference>
<comment type="caution">
    <text evidence="1">The sequence shown here is derived from an EMBL/GenBank/DDBJ whole genome shotgun (WGS) entry which is preliminary data.</text>
</comment>
<keyword evidence="2" id="KW-1185">Reference proteome</keyword>
<name>A0A1Y2FM87_PROLT</name>
<dbReference type="AlphaFoldDB" id="A0A1Y2FM87"/>